<gene>
    <name evidence="7 8" type="primary">flgH</name>
    <name evidence="8" type="ORF">HMPREF0908_1515</name>
</gene>
<dbReference type="STRING" id="638302.HMPREF0908_1515"/>
<comment type="function">
    <text evidence="1 7">Assembles around the rod to form the L-ring and probably protects the motor/basal body from shearing forces during rotation.</text>
</comment>
<proteinExistence type="inferred from homology"/>
<keyword evidence="3" id="KW-0732">Signal</keyword>
<keyword evidence="9" id="KW-1185">Reference proteome</keyword>
<dbReference type="AlphaFoldDB" id="C4V4T1"/>
<organism evidence="8 9">
    <name type="scientific">Selenomonas flueggei ATCC 43531</name>
    <dbReference type="NCBI Taxonomy" id="638302"/>
    <lineage>
        <taxon>Bacteria</taxon>
        <taxon>Bacillati</taxon>
        <taxon>Bacillota</taxon>
        <taxon>Negativicutes</taxon>
        <taxon>Selenomonadales</taxon>
        <taxon>Selenomonadaceae</taxon>
        <taxon>Selenomonas</taxon>
    </lineage>
</organism>
<keyword evidence="8" id="KW-0282">Flagellum</keyword>
<comment type="caution">
    <text evidence="8">The sequence shown here is derived from an EMBL/GenBank/DDBJ whole genome shotgun (WGS) entry which is preliminary data.</text>
</comment>
<keyword evidence="8" id="KW-0966">Cell projection</keyword>
<dbReference type="PANTHER" id="PTHR34933">
    <property type="entry name" value="FLAGELLAR L-RING PROTEIN"/>
    <property type="match status" value="1"/>
</dbReference>
<evidence type="ECO:0000256" key="4">
    <source>
        <dbReference type="ARBA" id="ARBA00023136"/>
    </source>
</evidence>
<comment type="subunit">
    <text evidence="7">The basal body constitutes a major portion of the flagellar organelle and consists of four rings (L,P,S, and M) mounted on a central rod.</text>
</comment>
<keyword evidence="4 7" id="KW-0472">Membrane</keyword>
<dbReference type="Pfam" id="PF02107">
    <property type="entry name" value="FlgH"/>
    <property type="match status" value="1"/>
</dbReference>
<reference evidence="8 9" key="1">
    <citation type="submission" date="2009-04" db="EMBL/GenBank/DDBJ databases">
        <authorList>
            <person name="Qin X."/>
            <person name="Bachman B."/>
            <person name="Battles P."/>
            <person name="Bell A."/>
            <person name="Bess C."/>
            <person name="Bickham C."/>
            <person name="Chaboub L."/>
            <person name="Chen D."/>
            <person name="Coyle M."/>
            <person name="Deiros D.R."/>
            <person name="Dinh H."/>
            <person name="Forbes L."/>
            <person name="Fowler G."/>
            <person name="Francisco L."/>
            <person name="Fu Q."/>
            <person name="Gubbala S."/>
            <person name="Hale W."/>
            <person name="Han Y."/>
            <person name="Hemphill L."/>
            <person name="Highlander S.K."/>
            <person name="Hirani K."/>
            <person name="Hogues M."/>
            <person name="Jackson L."/>
            <person name="Jakkamsetti A."/>
            <person name="Javaid M."/>
            <person name="Jiang H."/>
            <person name="Korchina V."/>
            <person name="Kovar C."/>
            <person name="Lara F."/>
            <person name="Lee S."/>
            <person name="Mata R."/>
            <person name="Mathew T."/>
            <person name="Moen C."/>
            <person name="Morales K."/>
            <person name="Munidasa M."/>
            <person name="Nazareth L."/>
            <person name="Ngo R."/>
            <person name="Nguyen L."/>
            <person name="Okwuonu G."/>
            <person name="Ongeri F."/>
            <person name="Patil S."/>
            <person name="Petrosino J."/>
            <person name="Pham C."/>
            <person name="Pham P."/>
            <person name="Pu L.-L."/>
            <person name="Puazo M."/>
            <person name="Raj R."/>
            <person name="Reid J."/>
            <person name="Rouhana J."/>
            <person name="Saada N."/>
            <person name="Shang Y."/>
            <person name="Simmons D."/>
            <person name="Thornton R."/>
            <person name="Warren J."/>
            <person name="Weissenberger G."/>
            <person name="Zhang J."/>
            <person name="Zhang L."/>
            <person name="Zhou C."/>
            <person name="Zhu D."/>
            <person name="Muzny D."/>
            <person name="Worley K."/>
            <person name="Gibbs R."/>
        </authorList>
    </citation>
    <scope>NUCLEOTIDE SEQUENCE [LARGE SCALE GENOMIC DNA]</scope>
    <source>
        <strain evidence="8 9">ATCC 43531</strain>
    </source>
</reference>
<dbReference type="GO" id="GO:0071973">
    <property type="term" value="P:bacterial-type flagellum-dependent cell motility"/>
    <property type="evidence" value="ECO:0007669"/>
    <property type="project" value="InterPro"/>
</dbReference>
<dbReference type="eggNOG" id="COG2063">
    <property type="taxonomic scope" value="Bacteria"/>
</dbReference>
<evidence type="ECO:0000313" key="9">
    <source>
        <dbReference type="Proteomes" id="UP000005309"/>
    </source>
</evidence>
<name>C4V4T1_9FIRM</name>
<sequence>MRKLYRNDFHKEFIMRKEKWLAGMLAAAFTAVSLAPTAAAESLWKNTNGYATKAVFADHRASGVGDIVTIVISESTTTSATRNSANEKSGSVKLGGGIGIFDFLQAASASGSDKFTAKGSASATNRVAGNVTVTISEITPSGNFVLEGTQSIWQNRNEHKITFRGICRPEDISASNTVLSTRVADATVRFDGKGPLNAKQRQGILTQIFNILF</sequence>
<evidence type="ECO:0000256" key="6">
    <source>
        <dbReference type="ARBA" id="ARBA00023237"/>
    </source>
</evidence>
<dbReference type="InterPro" id="IPR000527">
    <property type="entry name" value="Flag_Lring"/>
</dbReference>
<evidence type="ECO:0000256" key="2">
    <source>
        <dbReference type="ARBA" id="ARBA00006929"/>
    </source>
</evidence>
<evidence type="ECO:0000256" key="3">
    <source>
        <dbReference type="ARBA" id="ARBA00022729"/>
    </source>
</evidence>
<dbReference type="HAMAP" id="MF_00415">
    <property type="entry name" value="FlgH"/>
    <property type="match status" value="1"/>
</dbReference>
<dbReference type="EMBL" id="ACLA01000021">
    <property type="protein sequence ID" value="EEQ48178.1"/>
    <property type="molecule type" value="Genomic_DNA"/>
</dbReference>
<keyword evidence="6 7" id="KW-0998">Cell outer membrane</keyword>
<evidence type="ECO:0000313" key="8">
    <source>
        <dbReference type="EMBL" id="EEQ48178.1"/>
    </source>
</evidence>
<comment type="similarity">
    <text evidence="2 7">Belongs to the FlgH family.</text>
</comment>
<evidence type="ECO:0000256" key="1">
    <source>
        <dbReference type="ARBA" id="ARBA00002591"/>
    </source>
</evidence>
<keyword evidence="8" id="KW-0969">Cilium</keyword>
<dbReference type="GO" id="GO:0003774">
    <property type="term" value="F:cytoskeletal motor activity"/>
    <property type="evidence" value="ECO:0007669"/>
    <property type="project" value="InterPro"/>
</dbReference>
<dbReference type="GO" id="GO:0009279">
    <property type="term" value="C:cell outer membrane"/>
    <property type="evidence" value="ECO:0007669"/>
    <property type="project" value="UniProtKB-SubCell"/>
</dbReference>
<keyword evidence="5 7" id="KW-0975">Bacterial flagellum</keyword>
<evidence type="ECO:0000256" key="5">
    <source>
        <dbReference type="ARBA" id="ARBA00023143"/>
    </source>
</evidence>
<accession>C4V4T1</accession>
<dbReference type="Proteomes" id="UP000005309">
    <property type="component" value="Unassembled WGS sequence"/>
</dbReference>
<evidence type="ECO:0000256" key="7">
    <source>
        <dbReference type="HAMAP-Rule" id="MF_00415"/>
    </source>
</evidence>
<dbReference type="PANTHER" id="PTHR34933:SF1">
    <property type="entry name" value="FLAGELLAR L-RING PROTEIN"/>
    <property type="match status" value="1"/>
</dbReference>
<protein>
    <recommendedName>
        <fullName evidence="7">Flagellar L-ring protein</fullName>
    </recommendedName>
    <alternativeName>
        <fullName evidence="7">Basal body L-ring protein</fullName>
    </alternativeName>
</protein>
<comment type="subcellular location">
    <subcellularLocation>
        <location evidence="7">Cell outer membrane</location>
    </subcellularLocation>
    <subcellularLocation>
        <location evidence="7">Bacterial flagellum basal body</location>
    </subcellularLocation>
</comment>
<dbReference type="GO" id="GO:0009427">
    <property type="term" value="C:bacterial-type flagellum basal body, distal rod, L ring"/>
    <property type="evidence" value="ECO:0007669"/>
    <property type="project" value="InterPro"/>
</dbReference>
<dbReference type="HOGENOM" id="CLU_069313_2_1_9"/>
<dbReference type="PRINTS" id="PR01008">
    <property type="entry name" value="FLGLRINGFLGH"/>
</dbReference>